<reference evidence="5 6" key="1">
    <citation type="submission" date="2019-08" db="EMBL/GenBank/DDBJ databases">
        <title>In-depth cultivation of the pig gut microbiome towards novel bacterial diversity and tailored functional studies.</title>
        <authorList>
            <person name="Wylensek D."/>
            <person name="Hitch T.C.A."/>
            <person name="Clavel T."/>
        </authorList>
    </citation>
    <scope>NUCLEOTIDE SEQUENCE [LARGE SCALE GENOMIC DNA]</scope>
    <source>
        <strain evidence="5 6">BBE-744-WT-12</strain>
    </source>
</reference>
<dbReference type="InterPro" id="IPR054491">
    <property type="entry name" value="MGH1-like_GH"/>
</dbReference>
<protein>
    <recommendedName>
        <fullName evidence="4">Mannosylglycerate hydrolase MGH1-like glycoside hydrolase domain-containing protein</fullName>
    </recommendedName>
</protein>
<dbReference type="Proteomes" id="UP000435649">
    <property type="component" value="Unassembled WGS sequence"/>
</dbReference>
<dbReference type="InterPro" id="IPR012341">
    <property type="entry name" value="6hp_glycosidase-like_sf"/>
</dbReference>
<dbReference type="GO" id="GO:0006487">
    <property type="term" value="P:protein N-linked glycosylation"/>
    <property type="evidence" value="ECO:0007669"/>
    <property type="project" value="TreeGrafter"/>
</dbReference>
<comment type="caution">
    <text evidence="5">The sequence shown here is derived from an EMBL/GenBank/DDBJ whole genome shotgun (WGS) entry which is preliminary data.</text>
</comment>
<proteinExistence type="inferred from homology"/>
<evidence type="ECO:0000256" key="3">
    <source>
        <dbReference type="ARBA" id="ARBA00023295"/>
    </source>
</evidence>
<comment type="similarity">
    <text evidence="1">Belongs to the glycosyl hydrolase 63 family.</text>
</comment>
<dbReference type="PANTHER" id="PTHR10412:SF11">
    <property type="entry name" value="MANNOSYL-OLIGOSACCHARIDE GLUCOSIDASE"/>
    <property type="match status" value="1"/>
</dbReference>
<dbReference type="Gene3D" id="1.50.10.10">
    <property type="match status" value="1"/>
</dbReference>
<evidence type="ECO:0000256" key="2">
    <source>
        <dbReference type="ARBA" id="ARBA00022801"/>
    </source>
</evidence>
<feature type="domain" description="Mannosylglycerate hydrolase MGH1-like glycoside hydrolase" evidence="4">
    <location>
        <begin position="463"/>
        <end position="784"/>
    </location>
</feature>
<keyword evidence="2" id="KW-0378">Hydrolase</keyword>
<name>A0A844FYY7_9BACT</name>
<evidence type="ECO:0000313" key="6">
    <source>
        <dbReference type="Proteomes" id="UP000435649"/>
    </source>
</evidence>
<dbReference type="EMBL" id="VUNS01000002">
    <property type="protein sequence ID" value="MST95855.1"/>
    <property type="molecule type" value="Genomic_DNA"/>
</dbReference>
<evidence type="ECO:0000256" key="1">
    <source>
        <dbReference type="ARBA" id="ARBA00010833"/>
    </source>
</evidence>
<dbReference type="GO" id="GO:0004573">
    <property type="term" value="F:Glc3Man9GlcNAc2 oligosaccharide glucosidase activity"/>
    <property type="evidence" value="ECO:0007669"/>
    <property type="project" value="InterPro"/>
</dbReference>
<dbReference type="PANTHER" id="PTHR10412">
    <property type="entry name" value="MANNOSYL-OLIGOSACCHARIDE GLUCOSIDASE"/>
    <property type="match status" value="1"/>
</dbReference>
<evidence type="ECO:0000259" key="4">
    <source>
        <dbReference type="Pfam" id="PF22422"/>
    </source>
</evidence>
<dbReference type="RefSeq" id="WP_154416857.1">
    <property type="nucleotide sequence ID" value="NZ_VUNS01000002.1"/>
</dbReference>
<accession>A0A844FYY7</accession>
<organism evidence="5 6">
    <name type="scientific">Victivallis lenta</name>
    <dbReference type="NCBI Taxonomy" id="2606640"/>
    <lineage>
        <taxon>Bacteria</taxon>
        <taxon>Pseudomonadati</taxon>
        <taxon>Lentisphaerota</taxon>
        <taxon>Lentisphaeria</taxon>
        <taxon>Victivallales</taxon>
        <taxon>Victivallaceae</taxon>
        <taxon>Victivallis</taxon>
    </lineage>
</organism>
<dbReference type="InterPro" id="IPR004888">
    <property type="entry name" value="Glycoside_hydrolase_63"/>
</dbReference>
<evidence type="ECO:0000313" key="5">
    <source>
        <dbReference type="EMBL" id="MST95855.1"/>
    </source>
</evidence>
<dbReference type="SUPFAM" id="SSF48208">
    <property type="entry name" value="Six-hairpin glycosidases"/>
    <property type="match status" value="1"/>
</dbReference>
<dbReference type="GO" id="GO:0009311">
    <property type="term" value="P:oligosaccharide metabolic process"/>
    <property type="evidence" value="ECO:0007669"/>
    <property type="project" value="InterPro"/>
</dbReference>
<sequence>MNDLHRLDGFHDLTLPEWGPYSKKYFGISHLADRENGMRFDFTVAPAIYRRQLGVPDALRPSGYLPWDVSADLEDYSCRQQLESKDRIYADVRFARITDRVRLVECRCVNNSELAAAFGVHLLSSLEAPPEKRVVPVLPEGVVWLDSLDHAGLLRAKMRPQDNLVYDGLRRGELRISGTVRGGCIEWGEEAGDRLRFRLPSPVAGPTVAALRCRVPAGKTAELLINGVAAAIAGTGEWELVTAGLPAVEAGELELVSTGGAAWRIDGIAVGARAAESAFVPAEMSVTPEIAPGPVPNSRILSYQSVAPVYGILWSFDSDFVRHYRARSMNEVLLYNDEVHQPFFGGSALREGEEEWVDAVMQPLVAPPGQSVTVYAVVCSGSRGEVETALREAAENKPRFPEMAEESRRRSFRAESTEAGAPYRFSRERLAAVTLTNVVFPTWFKGQNVRHHAPGRRWNCLYTWDSGFIGLGLLELGTRLAVENLNAYLTGPEDDECAFIHHGSPVPVQFYLFAELMNRTGDRELAKYFYPKLRHYYRFMAGRAPSSTMRGSGRNTLIRSWDYFYNSGGWDDYPPQLYIHAHKLHDAAPAVGSSHVIRAAKILRGTAAELGIEDDIGMYNADIAMLEGLLQKESWDEAAGVFSYVRHDAGDRPCGILRHESGANFNLGLDGAAPLLAGICTPEQKEALWRRLESPDHCWTPCGISTVDRSAPYYRQDGYWNGSIWMPHQWFFWKAALDDGRADFAWRIARTALTVYERETAESRGCYEHFTIAAGRGGGWHHFSALSCPVLAWFGAYFVPGRLTGGLEAAIREFSAGENEWRASLEIGGYPGEGNATFLAVTGPGEWRARYGNREYPVRGRVPGTVEFDLPRGSSGALVLRQA</sequence>
<keyword evidence="6" id="KW-1185">Reference proteome</keyword>
<dbReference type="AlphaFoldDB" id="A0A844FYY7"/>
<dbReference type="Pfam" id="PF22422">
    <property type="entry name" value="MGH1-like_GH"/>
    <property type="match status" value="1"/>
</dbReference>
<gene>
    <name evidence="5" type="ORF">FYJ85_02200</name>
</gene>
<keyword evidence="3" id="KW-0326">Glycosidase</keyword>
<dbReference type="InterPro" id="IPR008928">
    <property type="entry name" value="6-hairpin_glycosidase_sf"/>
</dbReference>